<proteinExistence type="predicted"/>
<gene>
    <name evidence="2" type="ORF">ENG63_06815</name>
</gene>
<feature type="region of interest" description="Disordered" evidence="1">
    <location>
        <begin position="1"/>
        <end position="27"/>
    </location>
</feature>
<dbReference type="Proteomes" id="UP000886289">
    <property type="component" value="Unassembled WGS sequence"/>
</dbReference>
<accession>A0A7C0YAG6</accession>
<dbReference type="EMBL" id="DRBS01000257">
    <property type="protein sequence ID" value="HDD44552.1"/>
    <property type="molecule type" value="Genomic_DNA"/>
</dbReference>
<comment type="caution">
    <text evidence="2">The sequence shown here is derived from an EMBL/GenBank/DDBJ whole genome shotgun (WGS) entry which is preliminary data.</text>
</comment>
<name>A0A7C0YAG6_DESA2</name>
<feature type="compositionally biased region" description="Polar residues" evidence="1">
    <location>
        <begin position="1"/>
        <end position="11"/>
    </location>
</feature>
<evidence type="ECO:0000313" key="2">
    <source>
        <dbReference type="EMBL" id="HDD44552.1"/>
    </source>
</evidence>
<reference evidence="2" key="1">
    <citation type="journal article" date="2020" name="mSystems">
        <title>Genome- and Community-Level Interaction Insights into Carbon Utilization and Element Cycling Functions of Hydrothermarchaeota in Hydrothermal Sediment.</title>
        <authorList>
            <person name="Zhou Z."/>
            <person name="Liu Y."/>
            <person name="Xu W."/>
            <person name="Pan J."/>
            <person name="Luo Z.H."/>
            <person name="Li M."/>
        </authorList>
    </citation>
    <scope>NUCLEOTIDE SEQUENCE [LARGE SCALE GENOMIC DNA]</scope>
    <source>
        <strain evidence="2">HyVt-233</strain>
    </source>
</reference>
<organism evidence="2">
    <name type="scientific">Desulfofervidus auxilii</name>
    <dbReference type="NCBI Taxonomy" id="1621989"/>
    <lineage>
        <taxon>Bacteria</taxon>
        <taxon>Pseudomonadati</taxon>
        <taxon>Thermodesulfobacteriota</taxon>
        <taxon>Candidatus Desulfofervidia</taxon>
        <taxon>Candidatus Desulfofervidales</taxon>
        <taxon>Candidatus Desulfofervidaceae</taxon>
        <taxon>Candidatus Desulfofervidus</taxon>
    </lineage>
</organism>
<dbReference type="AlphaFoldDB" id="A0A7C0YAG6"/>
<protein>
    <submittedName>
        <fullName evidence="2">Uncharacterized protein</fullName>
    </submittedName>
</protein>
<evidence type="ECO:0000256" key="1">
    <source>
        <dbReference type="SAM" id="MobiDB-lite"/>
    </source>
</evidence>
<sequence length="67" mass="7517">MAYKSKNGSANKSHERTKRTTSPPFIIQDKNDTIKNIIKISPNINEGLDLYLGAKIEERKADITNGK</sequence>